<protein>
    <submittedName>
        <fullName evidence="2">Uncharacterized protein</fullName>
    </submittedName>
</protein>
<keyword evidence="1" id="KW-0732">Signal</keyword>
<feature type="signal peptide" evidence="1">
    <location>
        <begin position="1"/>
        <end position="21"/>
    </location>
</feature>
<dbReference type="Proteomes" id="UP001377567">
    <property type="component" value="Unassembled WGS sequence"/>
</dbReference>
<reference evidence="2 3" key="1">
    <citation type="journal article" date="2023" name="Elife">
        <title>Identification of key yeast species and microbe-microbe interactions impacting larval growth of Drosophila in the wild.</title>
        <authorList>
            <person name="Mure A."/>
            <person name="Sugiura Y."/>
            <person name="Maeda R."/>
            <person name="Honda K."/>
            <person name="Sakurai N."/>
            <person name="Takahashi Y."/>
            <person name="Watada M."/>
            <person name="Katoh T."/>
            <person name="Gotoh A."/>
            <person name="Gotoh Y."/>
            <person name="Taniguchi I."/>
            <person name="Nakamura K."/>
            <person name="Hayashi T."/>
            <person name="Katayama T."/>
            <person name="Uemura T."/>
            <person name="Hattori Y."/>
        </authorList>
    </citation>
    <scope>NUCLEOTIDE SEQUENCE [LARGE SCALE GENOMIC DNA]</scope>
    <source>
        <strain evidence="2 3">KH-74</strain>
    </source>
</reference>
<evidence type="ECO:0000256" key="1">
    <source>
        <dbReference type="SAM" id="SignalP"/>
    </source>
</evidence>
<evidence type="ECO:0000313" key="3">
    <source>
        <dbReference type="Proteomes" id="UP001377567"/>
    </source>
</evidence>
<sequence length="166" mass="18943">MILGNVLLVLLAFFVQREISTWELLDVWPRDKSTLTDARNVLKCCLVLGVPPDTVIAVTTPTPGLELMLVDVPMDMMYYMKQTIFSCANVFGHGLSLSIQNGIDIYGDESLIGDLYDVVETPELLPYLSRQGKVRSEDMEKKIKARRMFKYFLTYLMEDVKPDQCH</sequence>
<feature type="chain" id="PRO_5043461872" evidence="1">
    <location>
        <begin position="22"/>
        <end position="166"/>
    </location>
</feature>
<dbReference type="EMBL" id="BTGD01000005">
    <property type="protein sequence ID" value="GMM55157.1"/>
    <property type="molecule type" value="Genomic_DNA"/>
</dbReference>
<organism evidence="2 3">
    <name type="scientific">Maudiozyma humilis</name>
    <name type="common">Sour dough yeast</name>
    <name type="synonym">Kazachstania humilis</name>
    <dbReference type="NCBI Taxonomy" id="51915"/>
    <lineage>
        <taxon>Eukaryota</taxon>
        <taxon>Fungi</taxon>
        <taxon>Dikarya</taxon>
        <taxon>Ascomycota</taxon>
        <taxon>Saccharomycotina</taxon>
        <taxon>Saccharomycetes</taxon>
        <taxon>Saccharomycetales</taxon>
        <taxon>Saccharomycetaceae</taxon>
        <taxon>Maudiozyma</taxon>
    </lineage>
</organism>
<proteinExistence type="predicted"/>
<dbReference type="AlphaFoldDB" id="A0AAV5RV05"/>
<evidence type="ECO:0000313" key="2">
    <source>
        <dbReference type="EMBL" id="GMM55157.1"/>
    </source>
</evidence>
<accession>A0AAV5RV05</accession>
<keyword evidence="3" id="KW-1185">Reference proteome</keyword>
<name>A0AAV5RV05_MAUHU</name>
<comment type="caution">
    <text evidence="2">The sequence shown here is derived from an EMBL/GenBank/DDBJ whole genome shotgun (WGS) entry which is preliminary data.</text>
</comment>
<gene>
    <name evidence="2" type="ORF">DAKH74_017730</name>
</gene>